<accession>A0A4R2LCF8</accession>
<dbReference type="EMBL" id="SLXA01000003">
    <property type="protein sequence ID" value="TCO85406.1"/>
    <property type="molecule type" value="Genomic_DNA"/>
</dbReference>
<organism evidence="4 5">
    <name type="scientific">Frisingicoccus caecimuris</name>
    <dbReference type="NCBI Taxonomy" id="1796636"/>
    <lineage>
        <taxon>Bacteria</taxon>
        <taxon>Bacillati</taxon>
        <taxon>Bacillota</taxon>
        <taxon>Clostridia</taxon>
        <taxon>Lachnospirales</taxon>
        <taxon>Lachnospiraceae</taxon>
        <taxon>Frisingicoccus</taxon>
    </lineage>
</organism>
<name>A0A4R2LCF8_9FIRM</name>
<proteinExistence type="predicted"/>
<dbReference type="AlphaFoldDB" id="A0A4R2LCF8"/>
<keyword evidence="3" id="KW-0472">Membrane</keyword>
<dbReference type="RefSeq" id="WP_132089647.1">
    <property type="nucleotide sequence ID" value="NZ_JANKAQ010000003.1"/>
</dbReference>
<evidence type="ECO:0000256" key="2">
    <source>
        <dbReference type="SAM" id="MobiDB-lite"/>
    </source>
</evidence>
<sequence length="185" mass="21602">MTDNRRRRQQMRPTGYYVEGSTVRKLEAAPEEHPTRRRRQTAEGWPAGQRRLTAEERRRHAEKSRKKEIARKNQERALRLNLTYTLFLIFSVVVTVAACVFYLSLQNEVLRTSQQVSDLKSELSTITNENVAMEERINSAVDLSEVYQRAVGEFGMTAITEGQIHYYSNENQDYVKQYRQIPADD</sequence>
<evidence type="ECO:0000313" key="4">
    <source>
        <dbReference type="EMBL" id="TCO85406.1"/>
    </source>
</evidence>
<keyword evidence="5" id="KW-1185">Reference proteome</keyword>
<feature type="region of interest" description="Disordered" evidence="2">
    <location>
        <begin position="1"/>
        <end position="68"/>
    </location>
</feature>
<keyword evidence="3" id="KW-0812">Transmembrane</keyword>
<feature type="compositionally biased region" description="Basic and acidic residues" evidence="2">
    <location>
        <begin position="52"/>
        <end position="68"/>
    </location>
</feature>
<comment type="caution">
    <text evidence="4">The sequence shown here is derived from an EMBL/GenBank/DDBJ whole genome shotgun (WGS) entry which is preliminary data.</text>
</comment>
<feature type="compositionally biased region" description="Basic and acidic residues" evidence="2">
    <location>
        <begin position="22"/>
        <end position="34"/>
    </location>
</feature>
<dbReference type="OrthoDB" id="2051525at2"/>
<evidence type="ECO:0000313" key="5">
    <source>
        <dbReference type="Proteomes" id="UP000295711"/>
    </source>
</evidence>
<feature type="coiled-coil region" evidence="1">
    <location>
        <begin position="102"/>
        <end position="136"/>
    </location>
</feature>
<dbReference type="Proteomes" id="UP000295711">
    <property type="component" value="Unassembled WGS sequence"/>
</dbReference>
<keyword evidence="3" id="KW-1133">Transmembrane helix</keyword>
<evidence type="ECO:0000256" key="1">
    <source>
        <dbReference type="SAM" id="Coils"/>
    </source>
</evidence>
<evidence type="ECO:0008006" key="6">
    <source>
        <dbReference type="Google" id="ProtNLM"/>
    </source>
</evidence>
<evidence type="ECO:0000256" key="3">
    <source>
        <dbReference type="SAM" id="Phobius"/>
    </source>
</evidence>
<protein>
    <recommendedName>
        <fullName evidence="6">Cell division protein FtsL</fullName>
    </recommendedName>
</protein>
<keyword evidence="1" id="KW-0175">Coiled coil</keyword>
<feature type="transmembrane region" description="Helical" evidence="3">
    <location>
        <begin position="81"/>
        <end position="105"/>
    </location>
</feature>
<feature type="compositionally biased region" description="Basic residues" evidence="2">
    <location>
        <begin position="1"/>
        <end position="10"/>
    </location>
</feature>
<gene>
    <name evidence="4" type="ORF">EV212_103127</name>
</gene>
<reference evidence="4 5" key="1">
    <citation type="submission" date="2019-03" db="EMBL/GenBank/DDBJ databases">
        <title>Genomic Encyclopedia of Type Strains, Phase IV (KMG-IV): sequencing the most valuable type-strain genomes for metagenomic binning, comparative biology and taxonomic classification.</title>
        <authorList>
            <person name="Goeker M."/>
        </authorList>
    </citation>
    <scope>NUCLEOTIDE SEQUENCE [LARGE SCALE GENOMIC DNA]</scope>
    <source>
        <strain evidence="4 5">DSM 28559</strain>
    </source>
</reference>